<evidence type="ECO:0000313" key="2">
    <source>
        <dbReference type="Proteomes" id="UP000023152"/>
    </source>
</evidence>
<organism evidence="1 2">
    <name type="scientific">Reticulomyxa filosa</name>
    <dbReference type="NCBI Taxonomy" id="46433"/>
    <lineage>
        <taxon>Eukaryota</taxon>
        <taxon>Sar</taxon>
        <taxon>Rhizaria</taxon>
        <taxon>Retaria</taxon>
        <taxon>Foraminifera</taxon>
        <taxon>Monothalamids</taxon>
        <taxon>Reticulomyxidae</taxon>
        <taxon>Reticulomyxa</taxon>
    </lineage>
</organism>
<dbReference type="EMBL" id="ASPP01044787">
    <property type="protein sequence ID" value="ETN99143.1"/>
    <property type="molecule type" value="Genomic_DNA"/>
</dbReference>
<evidence type="ECO:0000313" key="1">
    <source>
        <dbReference type="EMBL" id="ETN99143.1"/>
    </source>
</evidence>
<comment type="caution">
    <text evidence="1">The sequence shown here is derived from an EMBL/GenBank/DDBJ whole genome shotgun (WGS) entry which is preliminary data.</text>
</comment>
<proteinExistence type="predicted"/>
<name>X6LC73_RETFI</name>
<gene>
    <name evidence="1" type="ORF">RFI_38339</name>
</gene>
<reference evidence="1 2" key="1">
    <citation type="journal article" date="2013" name="Curr. Biol.">
        <title>The Genome of the Foraminiferan Reticulomyxa filosa.</title>
        <authorList>
            <person name="Glockner G."/>
            <person name="Hulsmann N."/>
            <person name="Schleicher M."/>
            <person name="Noegel A.A."/>
            <person name="Eichinger L."/>
            <person name="Gallinger C."/>
            <person name="Pawlowski J."/>
            <person name="Sierra R."/>
            <person name="Euteneuer U."/>
            <person name="Pillet L."/>
            <person name="Moustafa A."/>
            <person name="Platzer M."/>
            <person name="Groth M."/>
            <person name="Szafranski K."/>
            <person name="Schliwa M."/>
        </authorList>
    </citation>
    <scope>NUCLEOTIDE SEQUENCE [LARGE SCALE GENOMIC DNA]</scope>
</reference>
<sequence length="1203" mass="142038">MQRLIQRAFFYLEFPSSLSSSFELKADLLPKEIQDLMIRRLKLVLEKNIPAKCVINEIKKKAEQSVKKEQSEPQPGFIQIYQTIADNLIILGWIRVLLSLYENYYLQVFICFFGYEHMKKNEQTQKNIHKGNIFDIFIAGTKSEVLVPLFDEDEITDRELHFWKVKVCYQACFPFSWNFHMWCLDKLQNIARKFNNDIANVEPIGINDKVLKTDAILKSNFSGDDGNVFLLLNRCSFKNCGFYVKDVIRGKFHAYFSMEDSDQIAEILKGIVLYIVQIIIGKDIPVNISSIETILYYFENIITKYVQLVFLFKDTAVVISDIKEILSSYELVMPLEQLIKITSIMCEYFLTHKPSKSELEDFTLKMTIARHSTITILKFLRQQQYTEVQVYQDFLSVCRQLHMETLIIKHFVKGVVSSTTNDNDNDFEVKEEFLKDSNVIPKIIESAAKYIIPPLSNKAHNCLYFIRDLLRAVESIEHMEESDNQKTFQCAIQTLFDEPQKFVELSLWRYLLKSQYLEVLVRNQWLHILKSPEAFIDVVRVYEKLFVDTDFKRNILEQDSYDANQKIAVVAKLKVRLTKRMYLFFENAIMTEEMLKKDKMKSIFYNICKDLLYFRNNRDKFGDSWNEYLHHLHQWFLRECYMLKGVNWTKQFLTQLLIRQQFPIFVNQELSNVFSELQWQCSKDQFAQPFNAAFRKRYNYFEEKLTAGDYNCYKEDKQDIPPLLIAALSISISVSQYETLPKIFTFLQNLNFISSRVEQSFVNKVLSTNSQTTMFHSSNFKDMTDETITRLCFHWLGTLQITKICLFVYFCEKWEFTMFELIITDNPFKVLLTDSNKFERERKPGEKPKKKAQDTEFVIRYCSNGHPFFVKKYQSYRKEIKCPDPWCNALTNKTNTTSDKKIVIEYVNKKNYFLFVSNENKENTTMSPLICTLLQLLYRLTLLLRDIDKSKESIFYLWKKAKGKFLLLSKMTEMNEEQLCMALHEWLCEFPQWFNKTYPNELNKVDLQSINQFESKIEEQYSQFFKHYKASHFSQKIQSISNMLDCETKEEHTSSDRFMSQIKPELASAYPLLFNMLKSIDDLECVKCLPAIGQWMKHCHMQFSGKLTQYQHKEKTVSSVIDNCNNTKLKKHWNQFIKGWNRLNGRELNIGSDTVIIPTLSQDPGCVSLNHCTSRKDIPGRYTVAMIEILQDSNNNFLQKNGK</sequence>
<keyword evidence="2" id="KW-1185">Reference proteome</keyword>
<dbReference type="AlphaFoldDB" id="X6LC73"/>
<accession>X6LC73</accession>
<protein>
    <submittedName>
        <fullName evidence="1">Uncharacterized protein</fullName>
    </submittedName>
</protein>
<dbReference type="OrthoDB" id="2408987at2759"/>
<dbReference type="Proteomes" id="UP000023152">
    <property type="component" value="Unassembled WGS sequence"/>
</dbReference>